<keyword evidence="1" id="KW-0233">DNA recombination</keyword>
<dbReference type="Pfam" id="PF05970">
    <property type="entry name" value="PIF1"/>
    <property type="match status" value="1"/>
</dbReference>
<keyword evidence="1" id="KW-0067">ATP-binding</keyword>
<keyword evidence="1" id="KW-0378">Hydrolase</keyword>
<dbReference type="EC" id="5.6.2.3" evidence="1"/>
<evidence type="ECO:0000259" key="2">
    <source>
        <dbReference type="Pfam" id="PF05970"/>
    </source>
</evidence>
<gene>
    <name evidence="3" type="ORF">Pfra01_000037700</name>
</gene>
<comment type="cofactor">
    <cofactor evidence="1">
        <name>Mg(2+)</name>
        <dbReference type="ChEBI" id="CHEBI:18420"/>
    </cofactor>
</comment>
<feature type="domain" description="DNA helicase Pif1-like DEAD-box helicase" evidence="2">
    <location>
        <begin position="40"/>
        <end position="187"/>
    </location>
</feature>
<accession>A0A9W6WJ91</accession>
<dbReference type="PANTHER" id="PTHR10492:SF57">
    <property type="entry name" value="ATP-DEPENDENT DNA HELICASE"/>
    <property type="match status" value="1"/>
</dbReference>
<dbReference type="GO" id="GO:0006281">
    <property type="term" value="P:DNA repair"/>
    <property type="evidence" value="ECO:0007669"/>
    <property type="project" value="UniProtKB-KW"/>
</dbReference>
<dbReference type="EMBL" id="BSXT01000031">
    <property type="protein sequence ID" value="GMF15301.1"/>
    <property type="molecule type" value="Genomic_DNA"/>
</dbReference>
<dbReference type="GO" id="GO:0000723">
    <property type="term" value="P:telomere maintenance"/>
    <property type="evidence" value="ECO:0007669"/>
    <property type="project" value="InterPro"/>
</dbReference>
<evidence type="ECO:0000313" key="4">
    <source>
        <dbReference type="Proteomes" id="UP001165121"/>
    </source>
</evidence>
<dbReference type="GO" id="GO:0016787">
    <property type="term" value="F:hydrolase activity"/>
    <property type="evidence" value="ECO:0007669"/>
    <property type="project" value="UniProtKB-KW"/>
</dbReference>
<dbReference type="PANTHER" id="PTHR10492">
    <property type="match status" value="1"/>
</dbReference>
<keyword evidence="1" id="KW-0347">Helicase</keyword>
<evidence type="ECO:0000256" key="1">
    <source>
        <dbReference type="RuleBase" id="RU363044"/>
    </source>
</evidence>
<dbReference type="AlphaFoldDB" id="A0A9W6WJ91"/>
<dbReference type="GO" id="GO:0005524">
    <property type="term" value="F:ATP binding"/>
    <property type="evidence" value="ECO:0007669"/>
    <property type="project" value="UniProtKB-KW"/>
</dbReference>
<proteinExistence type="inferred from homology"/>
<name>A0A9W6WJ91_9STRA</name>
<dbReference type="Proteomes" id="UP001165121">
    <property type="component" value="Unassembled WGS sequence"/>
</dbReference>
<keyword evidence="1" id="KW-0227">DNA damage</keyword>
<dbReference type="GO" id="GO:0006310">
    <property type="term" value="P:DNA recombination"/>
    <property type="evidence" value="ECO:0007669"/>
    <property type="project" value="UniProtKB-KW"/>
</dbReference>
<protein>
    <recommendedName>
        <fullName evidence="1">ATP-dependent DNA helicase</fullName>
        <ecNumber evidence="1">5.6.2.3</ecNumber>
    </recommendedName>
</protein>
<comment type="caution">
    <text evidence="3">The sequence shown here is derived from an EMBL/GenBank/DDBJ whole genome shotgun (WGS) entry which is preliminary data.</text>
</comment>
<comment type="catalytic activity">
    <reaction evidence="1">
        <text>ATP + H2O = ADP + phosphate + H(+)</text>
        <dbReference type="Rhea" id="RHEA:13065"/>
        <dbReference type="ChEBI" id="CHEBI:15377"/>
        <dbReference type="ChEBI" id="CHEBI:15378"/>
        <dbReference type="ChEBI" id="CHEBI:30616"/>
        <dbReference type="ChEBI" id="CHEBI:43474"/>
        <dbReference type="ChEBI" id="CHEBI:456216"/>
        <dbReference type="EC" id="5.6.2.3"/>
    </reaction>
</comment>
<keyword evidence="4" id="KW-1185">Reference proteome</keyword>
<dbReference type="InterPro" id="IPR010285">
    <property type="entry name" value="DNA_helicase_pif1-like_DEAD"/>
</dbReference>
<evidence type="ECO:0000313" key="3">
    <source>
        <dbReference type="EMBL" id="GMF15301.1"/>
    </source>
</evidence>
<dbReference type="Gene3D" id="3.40.50.300">
    <property type="entry name" value="P-loop containing nucleotide triphosphate hydrolases"/>
    <property type="match status" value="1"/>
</dbReference>
<organism evidence="3 4">
    <name type="scientific">Phytophthora fragariaefolia</name>
    <dbReference type="NCBI Taxonomy" id="1490495"/>
    <lineage>
        <taxon>Eukaryota</taxon>
        <taxon>Sar</taxon>
        <taxon>Stramenopiles</taxon>
        <taxon>Oomycota</taxon>
        <taxon>Peronosporomycetes</taxon>
        <taxon>Peronosporales</taxon>
        <taxon>Peronosporaceae</taxon>
        <taxon>Phytophthora</taxon>
    </lineage>
</organism>
<reference evidence="3" key="1">
    <citation type="submission" date="2023-04" db="EMBL/GenBank/DDBJ databases">
        <title>Phytophthora fragariaefolia NBRC 109709.</title>
        <authorList>
            <person name="Ichikawa N."/>
            <person name="Sato H."/>
            <person name="Tonouchi N."/>
        </authorList>
    </citation>
    <scope>NUCLEOTIDE SEQUENCE</scope>
    <source>
        <strain evidence="3">NBRC 109709</strain>
    </source>
</reference>
<dbReference type="GO" id="GO:0043139">
    <property type="term" value="F:5'-3' DNA helicase activity"/>
    <property type="evidence" value="ECO:0007669"/>
    <property type="project" value="UniProtKB-EC"/>
</dbReference>
<comment type="similarity">
    <text evidence="1">Belongs to the helicase family.</text>
</comment>
<sequence length="293" mass="32643">MGRVARGNSPFEAHTCERTTFGEDRYCCGVEWDCCCTADGQDGVHSTFKIPLKLDKTSVCSIHKQSILKKLFQEACLTIWDEAPMTHRHTFHAVDHSLCNVLNNDEDPFGGKTVVLSGDFCQILPVVVRGTPAEMIDACLKSSYLCSHFRQVHLTENMRVRAVHSAETAAELAANSDFLLQVGEGRREVNLQLGRDYMKLPRSMLIDDPPEEEVDEDEVIAPGAIPSGLKRLIDVIYPDVINQGIATDEYFANCTIFTTTNVMVFSINDAVAARLDGDAHEYRSIDMLHDDDD</sequence>
<dbReference type="InterPro" id="IPR027417">
    <property type="entry name" value="P-loop_NTPase"/>
</dbReference>
<dbReference type="OrthoDB" id="105827at2759"/>
<keyword evidence="1" id="KW-0234">DNA repair</keyword>
<keyword evidence="1" id="KW-0547">Nucleotide-binding</keyword>
<dbReference type="SUPFAM" id="SSF52540">
    <property type="entry name" value="P-loop containing nucleoside triphosphate hydrolases"/>
    <property type="match status" value="1"/>
</dbReference>